<dbReference type="Proteomes" id="UP000722957">
    <property type="component" value="Unassembled WGS sequence"/>
</dbReference>
<dbReference type="SUPFAM" id="SSF52467">
    <property type="entry name" value="DHS-like NAD/FAD-binding domain"/>
    <property type="match status" value="1"/>
</dbReference>
<dbReference type="Gene3D" id="3.40.50.970">
    <property type="match status" value="2"/>
</dbReference>
<evidence type="ECO:0000256" key="5">
    <source>
        <dbReference type="ARBA" id="ARBA00023052"/>
    </source>
</evidence>
<comment type="pathway">
    <text evidence="7">Quinol/quinone metabolism; menaquinone biosynthesis.</text>
</comment>
<dbReference type="GO" id="GO:0070204">
    <property type="term" value="F:2-succinyl-5-enolpyruvyl-6-hydroxy-3-cyclohexene-1-carboxylic-acid synthase activity"/>
    <property type="evidence" value="ECO:0007669"/>
    <property type="project" value="UniProtKB-UniRule"/>
</dbReference>
<organism evidence="11 12">
    <name type="scientific">Vibrio anguillarum</name>
    <name type="common">Listonella anguillarum</name>
    <dbReference type="NCBI Taxonomy" id="55601"/>
    <lineage>
        <taxon>Bacteria</taxon>
        <taxon>Pseudomonadati</taxon>
        <taxon>Pseudomonadota</taxon>
        <taxon>Gammaproteobacteria</taxon>
        <taxon>Vibrionales</taxon>
        <taxon>Vibrionaceae</taxon>
        <taxon>Vibrio</taxon>
    </lineage>
</organism>
<evidence type="ECO:0000259" key="9">
    <source>
        <dbReference type="Pfam" id="PF02776"/>
    </source>
</evidence>
<comment type="caution">
    <text evidence="11">The sequence shown here is derived from an EMBL/GenBank/DDBJ whole genome shotgun (WGS) entry which is preliminary data.</text>
</comment>
<evidence type="ECO:0000313" key="11">
    <source>
        <dbReference type="EMBL" id="MBF4271189.1"/>
    </source>
</evidence>
<evidence type="ECO:0000256" key="3">
    <source>
        <dbReference type="ARBA" id="ARBA00022723"/>
    </source>
</evidence>
<feature type="domain" description="Thiamine pyrophosphate enzyme TPP-binding" evidence="8">
    <location>
        <begin position="416"/>
        <end position="550"/>
    </location>
</feature>
<dbReference type="InterPro" id="IPR012001">
    <property type="entry name" value="Thiamin_PyroP_enz_TPP-bd_dom"/>
</dbReference>
<dbReference type="InterPro" id="IPR004433">
    <property type="entry name" value="MenaQ_synth_MenD"/>
</dbReference>
<dbReference type="AlphaFoldDB" id="A0AAW4AVL2"/>
<dbReference type="PANTHER" id="PTHR42916:SF1">
    <property type="entry name" value="PROTEIN PHYLLO, CHLOROPLASTIC"/>
    <property type="match status" value="1"/>
</dbReference>
<comment type="similarity">
    <text evidence="7">Belongs to the TPP enzyme family. MenD subfamily.</text>
</comment>
<proteinExistence type="inferred from homology"/>
<keyword evidence="6 7" id="KW-0464">Manganese</keyword>
<protein>
    <recommendedName>
        <fullName evidence="7">2-succinyl-5-enolpyruvyl-6-hydroxy-3-cyclohexene-1-carboxylate synthase</fullName>
        <shortName evidence="7">SEPHCHC synthase</shortName>
        <ecNumber evidence="7">2.2.1.9</ecNumber>
    </recommendedName>
    <alternativeName>
        <fullName evidence="7">Menaquinone biosynthesis protein MenD</fullName>
    </alternativeName>
</protein>
<evidence type="ECO:0000256" key="6">
    <source>
        <dbReference type="ARBA" id="ARBA00023211"/>
    </source>
</evidence>
<dbReference type="PANTHER" id="PTHR42916">
    <property type="entry name" value="2-SUCCINYL-5-ENOLPYRUVYL-6-HYDROXY-3-CYCLOHEXENE-1-CARBOXYLATE SYNTHASE"/>
    <property type="match status" value="1"/>
</dbReference>
<dbReference type="KEGG" id="vau:VANGNB10_cI1811c"/>
<dbReference type="CDD" id="cd07037">
    <property type="entry name" value="TPP_PYR_MenD"/>
    <property type="match status" value="1"/>
</dbReference>
<comment type="cofactor">
    <cofactor evidence="7">
        <name>Mg(2+)</name>
        <dbReference type="ChEBI" id="CHEBI:18420"/>
    </cofactor>
    <cofactor evidence="7">
        <name>Mn(2+)</name>
        <dbReference type="ChEBI" id="CHEBI:29035"/>
    </cofactor>
</comment>
<dbReference type="InterPro" id="IPR011766">
    <property type="entry name" value="TPP_enzyme_TPP-bd"/>
</dbReference>
<dbReference type="GO" id="GO:0030145">
    <property type="term" value="F:manganese ion binding"/>
    <property type="evidence" value="ECO:0007669"/>
    <property type="project" value="UniProtKB-UniRule"/>
</dbReference>
<comment type="function">
    <text evidence="7">Catalyzes the thiamine diphosphate-dependent decarboxylation of 2-oxoglutarate and the subsequent addition of the resulting succinic semialdehyde-thiamine pyrophosphate anion to isochorismate to yield 2-succinyl-5-enolpyruvyl-6-hydroxy-3-cyclohexene-1-carboxylate (SEPHCHC).</text>
</comment>
<evidence type="ECO:0000259" key="8">
    <source>
        <dbReference type="Pfam" id="PF02775"/>
    </source>
</evidence>
<dbReference type="PIRSF" id="PIRSF004983">
    <property type="entry name" value="MenD"/>
    <property type="match status" value="1"/>
</dbReference>
<dbReference type="RefSeq" id="WP_013856430.1">
    <property type="nucleotide sequence ID" value="NZ_CP020534.1"/>
</dbReference>
<dbReference type="InterPro" id="IPR029061">
    <property type="entry name" value="THDP-binding"/>
</dbReference>
<evidence type="ECO:0000256" key="2">
    <source>
        <dbReference type="ARBA" id="ARBA00022679"/>
    </source>
</evidence>
<dbReference type="Pfam" id="PF16582">
    <property type="entry name" value="TPP_enzyme_M_2"/>
    <property type="match status" value="1"/>
</dbReference>
<comment type="pathway">
    <text evidence="7">Quinol/quinone metabolism; 1,4-dihydroxy-2-naphthoate biosynthesis; 1,4-dihydroxy-2-naphthoate from chorismate: step 2/7.</text>
</comment>
<dbReference type="EC" id="2.2.1.9" evidence="7"/>
<keyword evidence="1 7" id="KW-0474">Menaquinone biosynthesis</keyword>
<dbReference type="GO" id="GO:0009234">
    <property type="term" value="P:menaquinone biosynthetic process"/>
    <property type="evidence" value="ECO:0007669"/>
    <property type="project" value="UniProtKB-UniRule"/>
</dbReference>
<evidence type="ECO:0000256" key="4">
    <source>
        <dbReference type="ARBA" id="ARBA00022842"/>
    </source>
</evidence>
<feature type="domain" description="Thiamine pyrophosphate enzyme N-terminal TPP-binding" evidence="9">
    <location>
        <begin position="14"/>
        <end position="126"/>
    </location>
</feature>
<comment type="cofactor">
    <cofactor evidence="7">
        <name>thiamine diphosphate</name>
        <dbReference type="ChEBI" id="CHEBI:58937"/>
    </cofactor>
    <text evidence="7">Binds 1 thiamine pyrophosphate per subunit.</text>
</comment>
<dbReference type="CDD" id="cd02009">
    <property type="entry name" value="TPP_SHCHC_synthase"/>
    <property type="match status" value="1"/>
</dbReference>
<name>A0AAW4AVL2_VIBAN</name>
<keyword evidence="5 7" id="KW-0786">Thiamine pyrophosphate</keyword>
<keyword evidence="2 7" id="KW-0808">Transferase</keyword>
<gene>
    <name evidence="7" type="primary">menD</name>
    <name evidence="11" type="ORF">EAY07_03835</name>
</gene>
<comment type="catalytic activity">
    <reaction evidence="7">
        <text>isochorismate + 2-oxoglutarate + H(+) = 5-enolpyruvoyl-6-hydroxy-2-succinyl-cyclohex-3-ene-1-carboxylate + CO2</text>
        <dbReference type="Rhea" id="RHEA:25593"/>
        <dbReference type="ChEBI" id="CHEBI:15378"/>
        <dbReference type="ChEBI" id="CHEBI:16526"/>
        <dbReference type="ChEBI" id="CHEBI:16810"/>
        <dbReference type="ChEBI" id="CHEBI:29780"/>
        <dbReference type="ChEBI" id="CHEBI:58818"/>
        <dbReference type="EC" id="2.2.1.9"/>
    </reaction>
</comment>
<dbReference type="Gene3D" id="3.40.50.1220">
    <property type="entry name" value="TPP-binding domain"/>
    <property type="match status" value="1"/>
</dbReference>
<reference evidence="11 12" key="1">
    <citation type="journal article" date="2021" name="PeerJ">
        <title>Analysis of 44 Vibrio anguillarum genomes reveals high genetic diversity.</title>
        <authorList>
            <person name="Hansen M.J."/>
            <person name="Dalsgaard I."/>
        </authorList>
    </citation>
    <scope>NUCLEOTIDE SEQUENCE [LARGE SCALE GENOMIC DNA]</scope>
    <source>
        <strain evidence="11 12">17-16730-2A</strain>
    </source>
</reference>
<dbReference type="Pfam" id="PF02776">
    <property type="entry name" value="TPP_enzyme_N"/>
    <property type="match status" value="1"/>
</dbReference>
<sequence>MKHDQAVLNRIWSQTLLEELTRLGVQEICIAPGSRSTPLTLEAAANHKLSIHTHFDERGLGFLALGLAKASQKPVAVIVTSGTAAANLLPAIAESHLTGEKLVVLTADRPVELVGCGANQAINQVGIYSSHVTQAVNLPSPSTTIPLAWLLTTVDEAMANQDHMGGAIHINCPFPEPLYAEHHDVDLYADYLAVIEAWRQREQAFSSRQYQTQTKTLDDGAWLSKKGLVILGSLTLAEAKKAKHFANKLGWPVLCDPQSGVSSEWAHFDLWLQNARARELLSESEVVIQFGSRLVSKRLTQWLASHAHTGNVQYLYVSPQMARNNQSHLMQQQFVTDIACWVDRHIGKLTALGAAQAGWSDRIKSVAQEIAQLAKLHLNGDSSITEIGLALDMAERSEGADLFIGNSLFVRLADMFAQIEGRSVYSNRGASGIDGLVATAAGVQRANHNPMLVFIGDTSLLYDLNSLALLSQVSTPLVLVVVNNDGGAIFDLLPVPKTHKTALYQMPHGYQFEHAARQFRLGYACPQTLSAYQSLVREHLQQGTGTLLVEVTTPSGQAGEQITQFTQQVYAL</sequence>
<dbReference type="Pfam" id="PF02775">
    <property type="entry name" value="TPP_enzyme_C"/>
    <property type="match status" value="1"/>
</dbReference>
<dbReference type="HAMAP" id="MF_01659">
    <property type="entry name" value="MenD"/>
    <property type="match status" value="1"/>
</dbReference>
<dbReference type="GO" id="GO:0030976">
    <property type="term" value="F:thiamine pyrophosphate binding"/>
    <property type="evidence" value="ECO:0007669"/>
    <property type="project" value="UniProtKB-UniRule"/>
</dbReference>
<evidence type="ECO:0000259" key="10">
    <source>
        <dbReference type="Pfam" id="PF16582"/>
    </source>
</evidence>
<accession>A0AAW4AVL2</accession>
<dbReference type="NCBIfam" id="TIGR00173">
    <property type="entry name" value="menD"/>
    <property type="match status" value="1"/>
</dbReference>
<dbReference type="InterPro" id="IPR032264">
    <property type="entry name" value="MenD_middle"/>
</dbReference>
<dbReference type="GO" id="GO:0000287">
    <property type="term" value="F:magnesium ion binding"/>
    <property type="evidence" value="ECO:0007669"/>
    <property type="project" value="UniProtKB-UniRule"/>
</dbReference>
<evidence type="ECO:0000313" key="12">
    <source>
        <dbReference type="Proteomes" id="UP000722957"/>
    </source>
</evidence>
<dbReference type="SUPFAM" id="SSF52518">
    <property type="entry name" value="Thiamin diphosphate-binding fold (THDP-binding)"/>
    <property type="match status" value="2"/>
</dbReference>
<keyword evidence="4 7" id="KW-0460">Magnesium</keyword>
<evidence type="ECO:0000256" key="1">
    <source>
        <dbReference type="ARBA" id="ARBA00022428"/>
    </source>
</evidence>
<feature type="domain" description="Menaquinone biosynthesis protein MenD middle" evidence="10">
    <location>
        <begin position="190"/>
        <end position="404"/>
    </location>
</feature>
<evidence type="ECO:0000256" key="7">
    <source>
        <dbReference type="HAMAP-Rule" id="MF_01659"/>
    </source>
</evidence>
<keyword evidence="3 7" id="KW-0479">Metal-binding</keyword>
<dbReference type="InterPro" id="IPR029035">
    <property type="entry name" value="DHS-like_NAD/FAD-binding_dom"/>
</dbReference>
<dbReference type="EMBL" id="RDOM01000010">
    <property type="protein sequence ID" value="MBF4271189.1"/>
    <property type="molecule type" value="Genomic_DNA"/>
</dbReference>
<comment type="subunit">
    <text evidence="7">Homodimer.</text>
</comment>